<feature type="transmembrane region" description="Helical" evidence="11">
    <location>
        <begin position="12"/>
        <end position="32"/>
    </location>
</feature>
<keyword evidence="9 11" id="KW-0472">Membrane</keyword>
<feature type="transmembrane region" description="Helical" evidence="11">
    <location>
        <begin position="105"/>
        <end position="123"/>
    </location>
</feature>
<dbReference type="GO" id="GO:0016020">
    <property type="term" value="C:membrane"/>
    <property type="evidence" value="ECO:0007669"/>
    <property type="project" value="UniProtKB-SubCell"/>
</dbReference>
<organism evidence="12">
    <name type="scientific">Tetraselmis sp. GSL018</name>
    <dbReference type="NCBI Taxonomy" id="582737"/>
    <lineage>
        <taxon>Eukaryota</taxon>
        <taxon>Viridiplantae</taxon>
        <taxon>Chlorophyta</taxon>
        <taxon>core chlorophytes</taxon>
        <taxon>Chlorodendrophyceae</taxon>
        <taxon>Chlorodendrales</taxon>
        <taxon>Chlorodendraceae</taxon>
        <taxon>Tetraselmis</taxon>
    </lineage>
</organism>
<dbReference type="EMBL" id="GBEZ01006144">
    <property type="protein sequence ID" value="JAC79230.1"/>
    <property type="molecule type" value="Transcribed_RNA"/>
</dbReference>
<name>A0A061S8L7_9CHLO</name>
<dbReference type="GO" id="GO:0005216">
    <property type="term" value="F:monoatomic ion channel activity"/>
    <property type="evidence" value="ECO:0007669"/>
    <property type="project" value="InterPro"/>
</dbReference>
<feature type="transmembrane region" description="Helical" evidence="11">
    <location>
        <begin position="167"/>
        <end position="186"/>
    </location>
</feature>
<evidence type="ECO:0000256" key="2">
    <source>
        <dbReference type="ARBA" id="ARBA00008130"/>
    </source>
</evidence>
<evidence type="ECO:0000256" key="5">
    <source>
        <dbReference type="ARBA" id="ARBA00022692"/>
    </source>
</evidence>
<evidence type="ECO:0000256" key="7">
    <source>
        <dbReference type="ARBA" id="ARBA00022989"/>
    </source>
</evidence>
<evidence type="ECO:0000256" key="4">
    <source>
        <dbReference type="ARBA" id="ARBA00022606"/>
    </source>
</evidence>
<keyword evidence="5 11" id="KW-0812">Transmembrane</keyword>
<keyword evidence="7 11" id="KW-1133">Transmembrane helix</keyword>
<comment type="similarity">
    <text evidence="2">Belongs to the archaeal/bacterial/fungal opsin family.</text>
</comment>
<protein>
    <recommendedName>
        <fullName evidence="13">Rhodopsin</fullName>
    </recommendedName>
</protein>
<dbReference type="PANTHER" id="PTHR28286:SF2">
    <property type="entry name" value="BACTERIORHODOPSIN _OPSIN, NOPA (EUROFUNG)"/>
    <property type="match status" value="1"/>
</dbReference>
<evidence type="ECO:0000256" key="8">
    <source>
        <dbReference type="ARBA" id="ARBA00022991"/>
    </source>
</evidence>
<accession>A0A061S8L7</accession>
<evidence type="ECO:0000256" key="11">
    <source>
        <dbReference type="SAM" id="Phobius"/>
    </source>
</evidence>
<comment type="subcellular location">
    <subcellularLocation>
        <location evidence="1">Membrane</location>
        <topology evidence="1">Multi-pass membrane protein</topology>
    </subcellularLocation>
</comment>
<evidence type="ECO:0000256" key="10">
    <source>
        <dbReference type="ARBA" id="ARBA00023170"/>
    </source>
</evidence>
<dbReference type="SUPFAM" id="SSF81321">
    <property type="entry name" value="Family A G protein-coupled receptor-like"/>
    <property type="match status" value="1"/>
</dbReference>
<evidence type="ECO:0000256" key="3">
    <source>
        <dbReference type="ARBA" id="ARBA00022543"/>
    </source>
</evidence>
<evidence type="ECO:0000313" key="12">
    <source>
        <dbReference type="EMBL" id="JAC79230.1"/>
    </source>
</evidence>
<evidence type="ECO:0000256" key="6">
    <source>
        <dbReference type="ARBA" id="ARBA00022925"/>
    </source>
</evidence>
<keyword evidence="10" id="KW-0675">Receptor</keyword>
<keyword evidence="3" id="KW-0600">Photoreceptor protein</keyword>
<dbReference type="PROSITE" id="PS00950">
    <property type="entry name" value="BACTERIAL_OPSIN_1"/>
    <property type="match status" value="1"/>
</dbReference>
<dbReference type="InterPro" id="IPR018229">
    <property type="entry name" value="Rhodopsin_retinal_BS"/>
</dbReference>
<dbReference type="GO" id="GO:0009881">
    <property type="term" value="F:photoreceptor activity"/>
    <property type="evidence" value="ECO:0007669"/>
    <property type="project" value="UniProtKB-KW"/>
</dbReference>
<sequence>MEFDLGQSGQVALWIGFTGLFLSTSLFYYMFLKQDHGKKMLHSITTGITGTATLSYLAMALGYGHVVLNGRPFYWMRYCDWVLTTPLLLIDLCALASVHAEKTTLLIISDFLMIVSGLLGGFLVSWHRYLFWGIGMVFFVPIISELPTSLYSSAQRIGTSTGKTFSTLSKITLFLWAIYPIVWLLAEGAHVLSPEAEAICYVVLDLSAKGGFGLILLNSREALQEAHVSDSGYREVSQGI</sequence>
<evidence type="ECO:0000256" key="1">
    <source>
        <dbReference type="ARBA" id="ARBA00004141"/>
    </source>
</evidence>
<dbReference type="Gene3D" id="1.20.1070.10">
    <property type="entry name" value="Rhodopsin 7-helix transmembrane proteins"/>
    <property type="match status" value="1"/>
</dbReference>
<dbReference type="CDD" id="cd14965">
    <property type="entry name" value="7tm_Opsins_type1"/>
    <property type="match status" value="1"/>
</dbReference>
<dbReference type="AlphaFoldDB" id="A0A061S8L7"/>
<dbReference type="PRINTS" id="PR00251">
    <property type="entry name" value="BACTRLOPSIN"/>
</dbReference>
<dbReference type="SMART" id="SM01021">
    <property type="entry name" value="Bac_rhodopsin"/>
    <property type="match status" value="1"/>
</dbReference>
<feature type="transmembrane region" description="Helical" evidence="11">
    <location>
        <begin position="75"/>
        <end position="98"/>
    </location>
</feature>
<gene>
    <name evidence="12" type="ORF">TSPGSL018_13205</name>
</gene>
<dbReference type="GO" id="GO:0007602">
    <property type="term" value="P:phototransduction"/>
    <property type="evidence" value="ECO:0007669"/>
    <property type="project" value="UniProtKB-KW"/>
</dbReference>
<dbReference type="PANTHER" id="PTHR28286">
    <property type="match status" value="1"/>
</dbReference>
<keyword evidence="4" id="KW-0716">Sensory transduction</keyword>
<evidence type="ECO:0000256" key="9">
    <source>
        <dbReference type="ARBA" id="ARBA00023136"/>
    </source>
</evidence>
<reference evidence="12" key="1">
    <citation type="submission" date="2014-05" db="EMBL/GenBank/DDBJ databases">
        <title>The transcriptome of the halophilic microalga Tetraselmis sp. GSL018 isolated from the Great Salt Lake, Utah.</title>
        <authorList>
            <person name="Jinkerson R.E."/>
            <person name="D'Adamo S."/>
            <person name="Posewitz M.C."/>
        </authorList>
    </citation>
    <scope>NUCLEOTIDE SEQUENCE</scope>
    <source>
        <strain evidence="12">GSL018</strain>
    </source>
</reference>
<dbReference type="Pfam" id="PF01036">
    <property type="entry name" value="Bac_rhodopsin"/>
    <property type="match status" value="1"/>
</dbReference>
<keyword evidence="8" id="KW-0157">Chromophore</keyword>
<dbReference type="PROSITE" id="PS00327">
    <property type="entry name" value="BACTERIAL_OPSIN_RET"/>
    <property type="match status" value="1"/>
</dbReference>
<evidence type="ECO:0008006" key="13">
    <source>
        <dbReference type="Google" id="ProtNLM"/>
    </source>
</evidence>
<feature type="transmembrane region" description="Helical" evidence="11">
    <location>
        <begin position="44"/>
        <end position="63"/>
    </location>
</feature>
<proteinExistence type="inferred from homology"/>
<dbReference type="InterPro" id="IPR001425">
    <property type="entry name" value="Arc/bac/fun_rhodopsins"/>
</dbReference>
<feature type="transmembrane region" description="Helical" evidence="11">
    <location>
        <begin position="129"/>
        <end position="146"/>
    </location>
</feature>
<keyword evidence="6" id="KW-0681">Retinal protein</keyword>